<feature type="region of interest" description="Disordered" evidence="1">
    <location>
        <begin position="1"/>
        <end position="34"/>
    </location>
</feature>
<reference evidence="2 3" key="1">
    <citation type="journal article" date="2020" name="ISME J.">
        <title>Uncovering the hidden diversity of litter-decomposition mechanisms in mushroom-forming fungi.</title>
        <authorList>
            <person name="Floudas D."/>
            <person name="Bentzer J."/>
            <person name="Ahren D."/>
            <person name="Johansson T."/>
            <person name="Persson P."/>
            <person name="Tunlid A."/>
        </authorList>
    </citation>
    <scope>NUCLEOTIDE SEQUENCE [LARGE SCALE GENOMIC DNA]</scope>
    <source>
        <strain evidence="2 3">CBS 146.42</strain>
    </source>
</reference>
<dbReference type="EMBL" id="JAACJO010000015">
    <property type="protein sequence ID" value="KAF5350121.1"/>
    <property type="molecule type" value="Genomic_DNA"/>
</dbReference>
<evidence type="ECO:0000313" key="2">
    <source>
        <dbReference type="EMBL" id="KAF5350121.1"/>
    </source>
</evidence>
<feature type="compositionally biased region" description="Basic and acidic residues" evidence="1">
    <location>
        <begin position="24"/>
        <end position="34"/>
    </location>
</feature>
<feature type="region of interest" description="Disordered" evidence="1">
    <location>
        <begin position="165"/>
        <end position="195"/>
    </location>
</feature>
<organism evidence="2 3">
    <name type="scientific">Leucocoprinus leucothites</name>
    <dbReference type="NCBI Taxonomy" id="201217"/>
    <lineage>
        <taxon>Eukaryota</taxon>
        <taxon>Fungi</taxon>
        <taxon>Dikarya</taxon>
        <taxon>Basidiomycota</taxon>
        <taxon>Agaricomycotina</taxon>
        <taxon>Agaricomycetes</taxon>
        <taxon>Agaricomycetidae</taxon>
        <taxon>Agaricales</taxon>
        <taxon>Agaricineae</taxon>
        <taxon>Agaricaceae</taxon>
        <taxon>Leucocoprinus</taxon>
    </lineage>
</organism>
<feature type="region of interest" description="Disordered" evidence="1">
    <location>
        <begin position="268"/>
        <end position="290"/>
    </location>
</feature>
<dbReference type="AlphaFoldDB" id="A0A8H5CY17"/>
<protein>
    <submittedName>
        <fullName evidence="2">Uncharacterized protein</fullName>
    </submittedName>
</protein>
<dbReference type="OrthoDB" id="3057472at2759"/>
<evidence type="ECO:0000313" key="3">
    <source>
        <dbReference type="Proteomes" id="UP000559027"/>
    </source>
</evidence>
<proteinExistence type="predicted"/>
<keyword evidence="3" id="KW-1185">Reference proteome</keyword>
<comment type="caution">
    <text evidence="2">The sequence shown here is derived from an EMBL/GenBank/DDBJ whole genome shotgun (WGS) entry which is preliminary data.</text>
</comment>
<evidence type="ECO:0000256" key="1">
    <source>
        <dbReference type="SAM" id="MobiDB-lite"/>
    </source>
</evidence>
<sequence>MMNSLISNDLSNLTLPRFDPGSSQRDRTDRKRLSEDRDSLLYETYDDYFNMEEEVTSKTFNNPSPLSPSPESEKLSVSTNLTSPFFFVLSATSPISPSMSETGFTPVSPLKPSDIPEALANLLPQPSNSLLKVINVAQSGSFPEKQGERTHQPSNAEFVVQVKERPLPEPPGAPTSSSSPRRTPSSSRPDQPQLRDCSAAVPMSLALMDPLNLPGSSIAEVSSSLRRLPDPTGVHDPPTRVTYHESIPSSPTPHSPSLLRPRVREARSMDVVSSTPKGIQSTRGHVRGRSSPFPIPIQFDFAPASVLGSTTTPYSYF</sequence>
<feature type="compositionally biased region" description="Low complexity" evidence="1">
    <location>
        <begin position="174"/>
        <end position="189"/>
    </location>
</feature>
<dbReference type="Proteomes" id="UP000559027">
    <property type="component" value="Unassembled WGS sequence"/>
</dbReference>
<feature type="compositionally biased region" description="Polar residues" evidence="1">
    <location>
        <begin position="1"/>
        <end position="14"/>
    </location>
</feature>
<accession>A0A8H5CY17</accession>
<gene>
    <name evidence="2" type="ORF">D9756_009215</name>
</gene>
<name>A0A8H5CY17_9AGAR</name>
<feature type="compositionally biased region" description="Polar residues" evidence="1">
    <location>
        <begin position="271"/>
        <end position="283"/>
    </location>
</feature>